<accession>A0ABT1SXV9</accession>
<proteinExistence type="predicted"/>
<keyword evidence="2" id="KW-1185">Reference proteome</keyword>
<protein>
    <submittedName>
        <fullName evidence="1">Uncharacterized protein</fullName>
    </submittedName>
</protein>
<dbReference type="EMBL" id="JANHOH010000001">
    <property type="protein sequence ID" value="MCQ6957058.1"/>
    <property type="molecule type" value="Genomic_DNA"/>
</dbReference>
<dbReference type="RefSeq" id="WP_256537268.1">
    <property type="nucleotide sequence ID" value="NZ_JANHOH010000001.1"/>
</dbReference>
<sequence>MQKVYYKRITTWLDYPDHNEICEDYITFGLNRNRWSELCRCAPQADMKERQRIVAEALNVTVSEVELVKK</sequence>
<name>A0ABT1SXV9_9SPHI</name>
<evidence type="ECO:0000313" key="1">
    <source>
        <dbReference type="EMBL" id="MCQ6957058.1"/>
    </source>
</evidence>
<dbReference type="Proteomes" id="UP001204376">
    <property type="component" value="Unassembled WGS sequence"/>
</dbReference>
<comment type="caution">
    <text evidence="1">The sequence shown here is derived from an EMBL/GenBank/DDBJ whole genome shotgun (WGS) entry which is preliminary data.</text>
</comment>
<organism evidence="1 2">
    <name type="scientific">Mucilaginibacter aquariorum</name>
    <dbReference type="NCBI Taxonomy" id="2967225"/>
    <lineage>
        <taxon>Bacteria</taxon>
        <taxon>Pseudomonadati</taxon>
        <taxon>Bacteroidota</taxon>
        <taxon>Sphingobacteriia</taxon>
        <taxon>Sphingobacteriales</taxon>
        <taxon>Sphingobacteriaceae</taxon>
        <taxon>Mucilaginibacter</taxon>
    </lineage>
</organism>
<gene>
    <name evidence="1" type="ORF">NPE20_03780</name>
</gene>
<reference evidence="1 2" key="1">
    <citation type="submission" date="2022-07" db="EMBL/GenBank/DDBJ databases">
        <title>Mucilaginibacter sp. JC4.</title>
        <authorList>
            <person name="Le V."/>
            <person name="Ko S.-R."/>
            <person name="Ahn C.-Y."/>
            <person name="Oh H.-M."/>
        </authorList>
    </citation>
    <scope>NUCLEOTIDE SEQUENCE [LARGE SCALE GENOMIC DNA]</scope>
    <source>
        <strain evidence="1 2">JC4</strain>
    </source>
</reference>
<evidence type="ECO:0000313" key="2">
    <source>
        <dbReference type="Proteomes" id="UP001204376"/>
    </source>
</evidence>